<gene>
    <name evidence="2" type="ORF">AVDCRST_MAG12-1405</name>
</gene>
<feature type="non-terminal residue" evidence="2">
    <location>
        <position position="1"/>
    </location>
</feature>
<feature type="compositionally biased region" description="Basic and acidic residues" evidence="1">
    <location>
        <begin position="73"/>
        <end position="93"/>
    </location>
</feature>
<feature type="non-terminal residue" evidence="2">
    <location>
        <position position="173"/>
    </location>
</feature>
<protein>
    <submittedName>
        <fullName evidence="2">FIG007785: exported protein</fullName>
    </submittedName>
</protein>
<evidence type="ECO:0000313" key="2">
    <source>
        <dbReference type="EMBL" id="CAA9479277.1"/>
    </source>
</evidence>
<feature type="compositionally biased region" description="Basic and acidic residues" evidence="1">
    <location>
        <begin position="48"/>
        <end position="59"/>
    </location>
</feature>
<sequence>EADDCPDSDGPPDLWLRCGPAGSHGGSRFGIHRFRRPILYGAGGDGASLRDGEGNDSRLRWRGAGAGRGGGRHGRDAEGAHGADGARRGRGDALRLPRGAGAVVLDEGHPDPALHSLYGRRGTHRGPPGHEGAGRRAAPLHLRRARPLRPGGEQGLLRRARRRGGGQGHAAGL</sequence>
<accession>A0A6J4RZN7</accession>
<name>A0A6J4RZN7_9ACTN</name>
<feature type="compositionally biased region" description="Low complexity" evidence="1">
    <location>
        <begin position="148"/>
        <end position="157"/>
    </location>
</feature>
<feature type="region of interest" description="Disordered" evidence="1">
    <location>
        <begin position="42"/>
        <end position="93"/>
    </location>
</feature>
<feature type="region of interest" description="Disordered" evidence="1">
    <location>
        <begin position="120"/>
        <end position="173"/>
    </location>
</feature>
<proteinExistence type="predicted"/>
<dbReference type="AlphaFoldDB" id="A0A6J4RZN7"/>
<evidence type="ECO:0000256" key="1">
    <source>
        <dbReference type="SAM" id="MobiDB-lite"/>
    </source>
</evidence>
<organism evidence="2">
    <name type="scientific">uncultured Rubrobacteraceae bacterium</name>
    <dbReference type="NCBI Taxonomy" id="349277"/>
    <lineage>
        <taxon>Bacteria</taxon>
        <taxon>Bacillati</taxon>
        <taxon>Actinomycetota</taxon>
        <taxon>Rubrobacteria</taxon>
        <taxon>Rubrobacterales</taxon>
        <taxon>Rubrobacteraceae</taxon>
        <taxon>environmental samples</taxon>
    </lineage>
</organism>
<feature type="region of interest" description="Disordered" evidence="1">
    <location>
        <begin position="1"/>
        <end position="30"/>
    </location>
</feature>
<reference evidence="2" key="1">
    <citation type="submission" date="2020-02" db="EMBL/GenBank/DDBJ databases">
        <authorList>
            <person name="Meier V. D."/>
        </authorList>
    </citation>
    <scope>NUCLEOTIDE SEQUENCE</scope>
    <source>
        <strain evidence="2">AVDCRST_MAG12</strain>
    </source>
</reference>
<dbReference type="EMBL" id="CADCVK010000220">
    <property type="protein sequence ID" value="CAA9479277.1"/>
    <property type="molecule type" value="Genomic_DNA"/>
</dbReference>